<organism evidence="2 3">
    <name type="scientific">Prorocentrum cordatum</name>
    <dbReference type="NCBI Taxonomy" id="2364126"/>
    <lineage>
        <taxon>Eukaryota</taxon>
        <taxon>Sar</taxon>
        <taxon>Alveolata</taxon>
        <taxon>Dinophyceae</taxon>
        <taxon>Prorocentrales</taxon>
        <taxon>Prorocentraceae</taxon>
        <taxon>Prorocentrum</taxon>
    </lineage>
</organism>
<dbReference type="CDD" id="cd09272">
    <property type="entry name" value="RNase_HI_RT_Ty1"/>
    <property type="match status" value="1"/>
</dbReference>
<evidence type="ECO:0000313" key="3">
    <source>
        <dbReference type="Proteomes" id="UP001189429"/>
    </source>
</evidence>
<sequence>ERDMAIRKRYVLKKDIEKNGQTPGCPGCISSMAGGSARAVQSQECRDQPSAGSAEGGARQRRMTRSPWERANKSRVRREDESDQFSHEPLRRQVQATWGAWQGQRRQLAATWIWAPSTHAVKDQKYQEILALVGATDLLGDNGMTHDELKEAAKTLTEMDGVDLAEIYSPERFKQRALGLGLKARPAADITSGRDLLDERQRRECMDQFDWQDPLLTTASPPGYIFCLLRALSNNKRDPEVATQEILEGETHLESSMQVCERRYRRGALFLHEHPWTAAPWDRPCVQRVCALPGVYAMRGPMCPWGPQPHRPDGRVAFVRKEIGWMAKSRILAEILEGECQCPWEGGEPRRHPRLIGDKRARAAQKHPKQLAKAILKELREELRPRETLSGLAGFTVRPSPREEGIDREAEARADDVRDSFLDPQRAREARREELEWRGNRDVWAKVPRREMELEGGRPIDARWIDTNNGDQDLFSRATPLEALKPPVSLFASRTHEQHRSASPREVGHTFYDVSQAYFYGTAPRRSWVELPPEEREGEVEPMAGLLNRTMHGTVDASQVWQGDYMELLKDKEFEQGWSSPAILRHPEHDVALEGHGDDFGVLIFAGDEEWFDELLTKYDYKVTGQTNVALPSGDSEHCAMLKGATHALGLQSMLCDFSVMHLFPIMLTLALVELHSDSAAAEGIANRQGLGMVRHLDTRFFWLQDQVKANRLVIKHIPGNVIPADIFTKLPDQTQIIRHHAKMGFAIVEAGSRLHRVLEAIEDLPAGR</sequence>
<feature type="non-terminal residue" evidence="2">
    <location>
        <position position="769"/>
    </location>
</feature>
<keyword evidence="3" id="KW-1185">Reference proteome</keyword>
<feature type="non-terminal residue" evidence="2">
    <location>
        <position position="1"/>
    </location>
</feature>
<evidence type="ECO:0000313" key="2">
    <source>
        <dbReference type="EMBL" id="CAK0825096.1"/>
    </source>
</evidence>
<dbReference type="Proteomes" id="UP001189429">
    <property type="component" value="Unassembled WGS sequence"/>
</dbReference>
<reference evidence="2" key="1">
    <citation type="submission" date="2023-10" db="EMBL/GenBank/DDBJ databases">
        <authorList>
            <person name="Chen Y."/>
            <person name="Shah S."/>
            <person name="Dougan E. K."/>
            <person name="Thang M."/>
            <person name="Chan C."/>
        </authorList>
    </citation>
    <scope>NUCLEOTIDE SEQUENCE [LARGE SCALE GENOMIC DNA]</scope>
</reference>
<gene>
    <name evidence="2" type="ORF">PCOR1329_LOCUS25314</name>
</gene>
<protein>
    <submittedName>
        <fullName evidence="2">Uncharacterized protein</fullName>
    </submittedName>
</protein>
<feature type="region of interest" description="Disordered" evidence="1">
    <location>
        <begin position="39"/>
        <end position="87"/>
    </location>
</feature>
<feature type="compositionally biased region" description="Basic and acidic residues" evidence="1">
    <location>
        <begin position="67"/>
        <end position="87"/>
    </location>
</feature>
<proteinExistence type="predicted"/>
<evidence type="ECO:0000256" key="1">
    <source>
        <dbReference type="SAM" id="MobiDB-lite"/>
    </source>
</evidence>
<accession>A0ABN9S057</accession>
<comment type="caution">
    <text evidence="2">The sequence shown here is derived from an EMBL/GenBank/DDBJ whole genome shotgun (WGS) entry which is preliminary data.</text>
</comment>
<dbReference type="EMBL" id="CAUYUJ010008836">
    <property type="protein sequence ID" value="CAK0825096.1"/>
    <property type="molecule type" value="Genomic_DNA"/>
</dbReference>
<name>A0ABN9S057_9DINO</name>